<organism evidence="2 3">
    <name type="scientific">Cytobacillus eiseniae</name>
    <dbReference type="NCBI Taxonomy" id="762947"/>
    <lineage>
        <taxon>Bacteria</taxon>
        <taxon>Bacillati</taxon>
        <taxon>Bacillota</taxon>
        <taxon>Bacilli</taxon>
        <taxon>Bacillales</taxon>
        <taxon>Bacillaceae</taxon>
        <taxon>Cytobacillus</taxon>
    </lineage>
</organism>
<comment type="caution">
    <text evidence="2">The sequence shown here is derived from an EMBL/GenBank/DDBJ whole genome shotgun (WGS) entry which is preliminary data.</text>
</comment>
<feature type="transmembrane region" description="Helical" evidence="1">
    <location>
        <begin position="138"/>
        <end position="157"/>
    </location>
</feature>
<accession>A0ABS4RGC5</accession>
<keyword evidence="3" id="KW-1185">Reference proteome</keyword>
<evidence type="ECO:0000313" key="2">
    <source>
        <dbReference type="EMBL" id="MBP2241466.1"/>
    </source>
</evidence>
<keyword evidence="1" id="KW-1133">Transmembrane helix</keyword>
<feature type="transmembrane region" description="Helical" evidence="1">
    <location>
        <begin position="169"/>
        <end position="189"/>
    </location>
</feature>
<dbReference type="Proteomes" id="UP001519293">
    <property type="component" value="Unassembled WGS sequence"/>
</dbReference>
<keyword evidence="1" id="KW-0472">Membrane</keyword>
<dbReference type="Pfam" id="PF05975">
    <property type="entry name" value="EcsB"/>
    <property type="match status" value="1"/>
</dbReference>
<evidence type="ECO:0000256" key="1">
    <source>
        <dbReference type="SAM" id="Phobius"/>
    </source>
</evidence>
<dbReference type="EMBL" id="JAGIKZ010000009">
    <property type="protein sequence ID" value="MBP2241466.1"/>
    <property type="molecule type" value="Genomic_DNA"/>
</dbReference>
<proteinExistence type="predicted"/>
<gene>
    <name evidence="2" type="ORF">J2Z40_002029</name>
</gene>
<feature type="transmembrane region" description="Helical" evidence="1">
    <location>
        <begin position="360"/>
        <end position="383"/>
    </location>
</feature>
<feature type="transmembrane region" description="Helical" evidence="1">
    <location>
        <begin position="292"/>
        <end position="311"/>
    </location>
</feature>
<sequence length="396" mass="46872">MSSWQLFRNRFLSDRKYQYGVFRSIADWTIIVYLFIPAFLFLIIRYGSWWMELPSWIESIPFALLFMLTYLLTWNGSIRTYVEEADKVFLIKKQSLFFGMKKWGYLYSLFSQSLGTASIFVILLPFLRNYYGMNWMEISSLLFFFIALKALIMLIKLYFKKIEKKFKRVVLSILMFVVLSSFSQLIYFFWAQGALILVCLCGMILLIISIYFSLKAIQKLSTIDHEIDMGRADKTKNIELIFMFSNEMEKPVISKRTKPFFFRRSKRIFKKRTRVNGFIELFFKVFIRNRSYVMSYFQIISVGTVALVLIPPLWIKLIIFIGFLIMMNSWLSLIWDKVAPSNPLSKKYSKTDFYFTARNRAVMSLFIIAIILLGIFVLCWQSLLAQFGLPFGLFRG</sequence>
<feature type="transmembrane region" description="Helical" evidence="1">
    <location>
        <begin position="195"/>
        <end position="214"/>
    </location>
</feature>
<reference evidence="2 3" key="1">
    <citation type="submission" date="2021-03" db="EMBL/GenBank/DDBJ databases">
        <title>Genomic Encyclopedia of Type Strains, Phase IV (KMG-IV): sequencing the most valuable type-strain genomes for metagenomic binning, comparative biology and taxonomic classification.</title>
        <authorList>
            <person name="Goeker M."/>
        </authorList>
    </citation>
    <scope>NUCLEOTIDE SEQUENCE [LARGE SCALE GENOMIC DNA]</scope>
    <source>
        <strain evidence="2 3">DSM 26675</strain>
    </source>
</reference>
<protein>
    <submittedName>
        <fullName evidence="2">ABC-2 type transport system permease protein</fullName>
    </submittedName>
</protein>
<evidence type="ECO:0000313" key="3">
    <source>
        <dbReference type="Proteomes" id="UP001519293"/>
    </source>
</evidence>
<feature type="transmembrane region" description="Helical" evidence="1">
    <location>
        <begin position="103"/>
        <end position="126"/>
    </location>
</feature>
<feature type="transmembrane region" description="Helical" evidence="1">
    <location>
        <begin position="59"/>
        <end position="82"/>
    </location>
</feature>
<feature type="transmembrane region" description="Helical" evidence="1">
    <location>
        <begin position="21"/>
        <end position="47"/>
    </location>
</feature>
<name>A0ABS4RGC5_9BACI</name>
<feature type="transmembrane region" description="Helical" evidence="1">
    <location>
        <begin position="317"/>
        <end position="339"/>
    </location>
</feature>
<dbReference type="InterPro" id="IPR010288">
    <property type="entry name" value="EcsB_ABC"/>
</dbReference>
<keyword evidence="1" id="KW-0812">Transmembrane</keyword>